<dbReference type="EMBL" id="CAJPVJ010004303">
    <property type="protein sequence ID" value="CAG2168476.1"/>
    <property type="molecule type" value="Genomic_DNA"/>
</dbReference>
<evidence type="ECO:0000313" key="4">
    <source>
        <dbReference type="EMBL" id="CAD7650743.1"/>
    </source>
</evidence>
<keyword evidence="5" id="KW-1185">Reference proteome</keyword>
<evidence type="ECO:0000313" key="5">
    <source>
        <dbReference type="Proteomes" id="UP000728032"/>
    </source>
</evidence>
<dbReference type="EMBL" id="OC919128">
    <property type="protein sequence ID" value="CAD7650743.1"/>
    <property type="molecule type" value="Genomic_DNA"/>
</dbReference>
<keyword evidence="3" id="KW-0732">Signal</keyword>
<name>A0A7R9LZU2_9ACAR</name>
<gene>
    <name evidence="4" type="ORF">ONB1V03_LOCUS7965</name>
</gene>
<evidence type="ECO:0000256" key="2">
    <source>
        <dbReference type="SAM" id="Phobius"/>
    </source>
</evidence>
<evidence type="ECO:0000256" key="1">
    <source>
        <dbReference type="SAM" id="MobiDB-lite"/>
    </source>
</evidence>
<keyword evidence="2" id="KW-0472">Membrane</keyword>
<keyword evidence="2" id="KW-0812">Transmembrane</keyword>
<dbReference type="Proteomes" id="UP000728032">
    <property type="component" value="Unassembled WGS sequence"/>
</dbReference>
<dbReference type="AlphaFoldDB" id="A0A7R9LZU2"/>
<keyword evidence="2" id="KW-1133">Transmembrane helix</keyword>
<feature type="region of interest" description="Disordered" evidence="1">
    <location>
        <begin position="36"/>
        <end position="56"/>
    </location>
</feature>
<reference evidence="4" key="1">
    <citation type="submission" date="2020-11" db="EMBL/GenBank/DDBJ databases">
        <authorList>
            <person name="Tran Van P."/>
        </authorList>
    </citation>
    <scope>NUCLEOTIDE SEQUENCE</scope>
</reference>
<sequence>MDITLRIKYLALVSVLMLIMCARMGTGSDIGEYGDFPDVKPKPVPPRQGRRTGEPNGAPCSHHYVNYGLLWLPALVTYGLYELTEEMCIYFCELPLKDMDFKMSGQLSVAILLVLLLWLTVSTCMASEMGELGSF</sequence>
<accession>A0A7R9LZU2</accession>
<evidence type="ECO:0000256" key="3">
    <source>
        <dbReference type="SAM" id="SignalP"/>
    </source>
</evidence>
<feature type="signal peptide" evidence="3">
    <location>
        <begin position="1"/>
        <end position="27"/>
    </location>
</feature>
<feature type="chain" id="PRO_5036211358" evidence="3">
    <location>
        <begin position="28"/>
        <end position="135"/>
    </location>
</feature>
<protein>
    <submittedName>
        <fullName evidence="4">Uncharacterized protein</fullName>
    </submittedName>
</protein>
<proteinExistence type="predicted"/>
<feature type="transmembrane region" description="Helical" evidence="2">
    <location>
        <begin position="107"/>
        <end position="126"/>
    </location>
</feature>
<organism evidence="4">
    <name type="scientific">Oppiella nova</name>
    <dbReference type="NCBI Taxonomy" id="334625"/>
    <lineage>
        <taxon>Eukaryota</taxon>
        <taxon>Metazoa</taxon>
        <taxon>Ecdysozoa</taxon>
        <taxon>Arthropoda</taxon>
        <taxon>Chelicerata</taxon>
        <taxon>Arachnida</taxon>
        <taxon>Acari</taxon>
        <taxon>Acariformes</taxon>
        <taxon>Sarcoptiformes</taxon>
        <taxon>Oribatida</taxon>
        <taxon>Brachypylina</taxon>
        <taxon>Oppioidea</taxon>
        <taxon>Oppiidae</taxon>
        <taxon>Oppiella</taxon>
    </lineage>
</organism>